<organism evidence="1">
    <name type="scientific">viral metagenome</name>
    <dbReference type="NCBI Taxonomy" id="1070528"/>
    <lineage>
        <taxon>unclassified sequences</taxon>
        <taxon>metagenomes</taxon>
        <taxon>organismal metagenomes</taxon>
    </lineage>
</organism>
<reference evidence="1" key="1">
    <citation type="journal article" date="2020" name="Nature">
        <title>Giant virus diversity and host interactions through global metagenomics.</title>
        <authorList>
            <person name="Schulz F."/>
            <person name="Roux S."/>
            <person name="Paez-Espino D."/>
            <person name="Jungbluth S."/>
            <person name="Walsh D.A."/>
            <person name="Denef V.J."/>
            <person name="McMahon K.D."/>
            <person name="Konstantinidis K.T."/>
            <person name="Eloe-Fadrosh E.A."/>
            <person name="Kyrpides N.C."/>
            <person name="Woyke T."/>
        </authorList>
    </citation>
    <scope>NUCLEOTIDE SEQUENCE</scope>
    <source>
        <strain evidence="1">GVMAG-S-1021933-23</strain>
    </source>
</reference>
<dbReference type="AlphaFoldDB" id="A0A6C0AG66"/>
<dbReference type="EMBL" id="MN740597">
    <property type="protein sequence ID" value="QHS78463.1"/>
    <property type="molecule type" value="Genomic_DNA"/>
</dbReference>
<evidence type="ECO:0000313" key="1">
    <source>
        <dbReference type="EMBL" id="QHS78463.1"/>
    </source>
</evidence>
<name>A0A6C0AG66_9ZZZZ</name>
<accession>A0A6C0AG66</accession>
<proteinExistence type="predicted"/>
<sequence length="126" mass="15199">MLFIEDINLFPKIAEKIIKKEVKKMSKKRYRPDYFYNISIAFISNLESEETVGPMIEDEIMKSKINNLNNYKKELDSLFDFILENEKKIYNIMKIDSEDSVNFFVINLIKEFLSYIFRKTYGFYDL</sequence>
<protein>
    <submittedName>
        <fullName evidence="1">Uncharacterized protein</fullName>
    </submittedName>
</protein>